<dbReference type="Pfam" id="PF00581">
    <property type="entry name" value="Rhodanese"/>
    <property type="match status" value="1"/>
</dbReference>
<dbReference type="InterPro" id="IPR006145">
    <property type="entry name" value="PsdUridine_synth_RsuA/RluA"/>
</dbReference>
<feature type="compositionally biased region" description="Polar residues" evidence="1">
    <location>
        <begin position="198"/>
        <end position="214"/>
    </location>
</feature>
<dbReference type="InterPro" id="IPR022111">
    <property type="entry name" value="Rhodanese_C"/>
</dbReference>
<gene>
    <name evidence="3" type="ORF">IV203_027014</name>
</gene>
<organism evidence="3 4">
    <name type="scientific">Nitzschia inconspicua</name>
    <dbReference type="NCBI Taxonomy" id="303405"/>
    <lineage>
        <taxon>Eukaryota</taxon>
        <taxon>Sar</taxon>
        <taxon>Stramenopiles</taxon>
        <taxon>Ochrophyta</taxon>
        <taxon>Bacillariophyta</taxon>
        <taxon>Bacillariophyceae</taxon>
        <taxon>Bacillariophycidae</taxon>
        <taxon>Bacillariales</taxon>
        <taxon>Bacillariaceae</taxon>
        <taxon>Nitzschia</taxon>
    </lineage>
</organism>
<dbReference type="EMBL" id="JAGRRH010000010">
    <property type="protein sequence ID" value="KAG7363653.1"/>
    <property type="molecule type" value="Genomic_DNA"/>
</dbReference>
<dbReference type="Pfam" id="PF17773">
    <property type="entry name" value="UPF0176_N"/>
    <property type="match status" value="1"/>
</dbReference>
<feature type="region of interest" description="Disordered" evidence="1">
    <location>
        <begin position="1099"/>
        <end position="1135"/>
    </location>
</feature>
<dbReference type="GO" id="GO:0003723">
    <property type="term" value="F:RNA binding"/>
    <property type="evidence" value="ECO:0007669"/>
    <property type="project" value="InterPro"/>
</dbReference>
<dbReference type="PROSITE" id="PS50206">
    <property type="entry name" value="RHODANESE_3"/>
    <property type="match status" value="1"/>
</dbReference>
<name>A0A9K3LKA7_9STRA</name>
<feature type="domain" description="Rhodanese" evidence="2">
    <location>
        <begin position="299"/>
        <end position="392"/>
    </location>
</feature>
<dbReference type="GO" id="GO:0009982">
    <property type="term" value="F:pseudouridine synthase activity"/>
    <property type="evidence" value="ECO:0007669"/>
    <property type="project" value="InterPro"/>
</dbReference>
<evidence type="ECO:0000313" key="3">
    <source>
        <dbReference type="EMBL" id="KAG7363653.1"/>
    </source>
</evidence>
<feature type="compositionally biased region" description="Basic and acidic residues" evidence="1">
    <location>
        <begin position="126"/>
        <end position="146"/>
    </location>
</feature>
<dbReference type="GO" id="GO:0001522">
    <property type="term" value="P:pseudouridine synthesis"/>
    <property type="evidence" value="ECO:0007669"/>
    <property type="project" value="InterPro"/>
</dbReference>
<reference evidence="3" key="2">
    <citation type="submission" date="2021-04" db="EMBL/GenBank/DDBJ databases">
        <authorList>
            <person name="Podell S."/>
        </authorList>
    </citation>
    <scope>NUCLEOTIDE SEQUENCE</scope>
    <source>
        <strain evidence="3">Hildebrandi</strain>
    </source>
</reference>
<dbReference type="InterPro" id="IPR040503">
    <property type="entry name" value="TRHO_N"/>
</dbReference>
<feature type="region of interest" description="Disordered" evidence="1">
    <location>
        <begin position="122"/>
        <end position="146"/>
    </location>
</feature>
<reference evidence="3" key="1">
    <citation type="journal article" date="2021" name="Sci. Rep.">
        <title>Diploid genomic architecture of Nitzschia inconspicua, an elite biomass production diatom.</title>
        <authorList>
            <person name="Oliver A."/>
            <person name="Podell S."/>
            <person name="Pinowska A."/>
            <person name="Traller J.C."/>
            <person name="Smith S.R."/>
            <person name="McClure R."/>
            <person name="Beliaev A."/>
            <person name="Bohutskyi P."/>
            <person name="Hill E.A."/>
            <person name="Rabines A."/>
            <person name="Zheng H."/>
            <person name="Allen L.Z."/>
            <person name="Kuo A."/>
            <person name="Grigoriev I.V."/>
            <person name="Allen A.E."/>
            <person name="Hazlebeck D."/>
            <person name="Allen E.E."/>
        </authorList>
    </citation>
    <scope>NUCLEOTIDE SEQUENCE</scope>
    <source>
        <strain evidence="3">Hildebrandi</strain>
    </source>
</reference>
<keyword evidence="4" id="KW-1185">Reference proteome</keyword>
<evidence type="ECO:0000313" key="4">
    <source>
        <dbReference type="Proteomes" id="UP000693970"/>
    </source>
</evidence>
<dbReference type="PANTHER" id="PTHR43268">
    <property type="entry name" value="THIOSULFATE SULFURTRANSFERASE/RHODANESE-LIKE DOMAIN-CONTAINING PROTEIN 2"/>
    <property type="match status" value="1"/>
</dbReference>
<feature type="region of interest" description="Disordered" evidence="1">
    <location>
        <begin position="405"/>
        <end position="444"/>
    </location>
</feature>
<feature type="compositionally biased region" description="Low complexity" evidence="1">
    <location>
        <begin position="24"/>
        <end position="34"/>
    </location>
</feature>
<proteinExistence type="predicted"/>
<feature type="region of interest" description="Disordered" evidence="1">
    <location>
        <begin position="184"/>
        <end position="234"/>
    </location>
</feature>
<evidence type="ECO:0000256" key="1">
    <source>
        <dbReference type="SAM" id="MobiDB-lite"/>
    </source>
</evidence>
<evidence type="ECO:0000259" key="2">
    <source>
        <dbReference type="PROSITE" id="PS50206"/>
    </source>
</evidence>
<feature type="compositionally biased region" description="Basic and acidic residues" evidence="1">
    <location>
        <begin position="1104"/>
        <end position="1126"/>
    </location>
</feature>
<dbReference type="SMART" id="SM00450">
    <property type="entry name" value="RHOD"/>
    <property type="match status" value="1"/>
</dbReference>
<feature type="region of interest" description="Disordered" evidence="1">
    <location>
        <begin position="1"/>
        <end position="38"/>
    </location>
</feature>
<feature type="region of interest" description="Disordered" evidence="1">
    <location>
        <begin position="631"/>
        <end position="661"/>
    </location>
</feature>
<dbReference type="AlphaFoldDB" id="A0A9K3LKA7"/>
<protein>
    <submittedName>
        <fullName evidence="3">Rhodanese-like domain containing protein</fullName>
    </submittedName>
</protein>
<feature type="compositionally biased region" description="Polar residues" evidence="1">
    <location>
        <begin position="418"/>
        <end position="444"/>
    </location>
</feature>
<dbReference type="Proteomes" id="UP000693970">
    <property type="component" value="Unassembled WGS sequence"/>
</dbReference>
<accession>A0A9K3LKA7</accession>
<dbReference type="OrthoDB" id="25002at2759"/>
<dbReference type="InterPro" id="IPR020936">
    <property type="entry name" value="TrhO"/>
</dbReference>
<dbReference type="PANTHER" id="PTHR43268:SF6">
    <property type="entry name" value="THIOSULFATE SULFURTRANSFERASE_RHODANESE-LIKE DOMAIN-CONTAINING PROTEIN 2"/>
    <property type="match status" value="1"/>
</dbReference>
<dbReference type="Pfam" id="PF12368">
    <property type="entry name" value="Rhodanese_C"/>
    <property type="match status" value="1"/>
</dbReference>
<feature type="compositionally biased region" description="Low complexity" evidence="1">
    <location>
        <begin position="187"/>
        <end position="197"/>
    </location>
</feature>
<dbReference type="Pfam" id="PF00849">
    <property type="entry name" value="PseudoU_synth_2"/>
    <property type="match status" value="1"/>
</dbReference>
<comment type="caution">
    <text evidence="3">The sequence shown here is derived from an EMBL/GenBank/DDBJ whole genome shotgun (WGS) entry which is preliminary data.</text>
</comment>
<feature type="compositionally biased region" description="Low complexity" evidence="1">
    <location>
        <begin position="215"/>
        <end position="231"/>
    </location>
</feature>
<feature type="compositionally biased region" description="Polar residues" evidence="1">
    <location>
        <begin position="1"/>
        <end position="14"/>
    </location>
</feature>
<dbReference type="InterPro" id="IPR001763">
    <property type="entry name" value="Rhodanese-like_dom"/>
</dbReference>
<sequence>MSNNLTDEGVSTGSKELLERDRSSSSQQMEPSSSTNILDTITTDSSSVVVLETSIILFYKYHPLSSDRSLVEIYRTALESLCRSLHLKGRILVGCNQHRSEGINGTLSGNKDSLDRFVTALTKNGQDTREREKERETHHNNKAKDDPILQTFRNECHYFYQMAGCPPLVMDESEFKWSTHTAVSTANNNNNNQNDNDPSVSSMNHSESAEQRNGSDAVSADSTTSTSTFSSPNDPDLFPDLNIKIVTELIGTGGVMAQIPLDELHQGYLTPHEWHERVKAYNTSKQRHASSDGQPSNLDTILIDCRNTKECQIGHFEGAIDPHTTTFNQFTTWVQNHQQSLHNKKVLMYCTGGIRCEKASAYIRRTVPTVQEVRHLKGGIHKYLEEYGGNVMEKEPSMWKGKNFVFDGRGAHGPPTPTKNLKNGDTNDSSQSSTLLAHGTTKNEVQTTNDNAEIVGSCRYCAAPYDTFDPHCVCTVCREPTLVCKVCQESDQYREYHCKTHQHLQDCYFTNLEPFTTKELESQMKQLRMLMAEIAVGKKYRARRKTLSKQCDKIQEHLQTISSAENDEDDENIKMRPDKEWKCRNCGSTGCSGKCWGFHSLKRKRILEDQRQLQHGEEASLSGLTGHDEQRELNKLGPNFPAANPTTRPLKKKSSEQSEQAALRKDLLKQEETEGWIRLGLVQPPWIGRNNNTGIRVPSPCIRVLNTTTKAKWCGQPLFRMLQTEFVDMKDSTRLSILLENGLIRVNEKSIRSLEEAETQLLKNMDVISRIVHWHEPPIYLPTERIQVNKTLLPTEVICHKSLSHSEEKEFAVYICNKPSTVPVHPAGPYLSNSLTIMVEAQEGLSPKSLIPCHRIDRVTSGLTICCTDPQVARLVQSTIEQGKVGGLVQKEYLAKVHGQFPASAEDPAWNLPPSAEEWSRWKWRLDEQDTDNSNNTPTKNILQVDAPIETVDPANGIRKITPTGKEATSLFRLLNYDSETDTSILSCTPVTGRSHQLRVHLQYLGYPIVNDVQYGGSCEADNKTFDSDALMEFYRRTEQKQALPVTNSDAISVIDHESARKACQCCSDGPSAAFTEAQLLQRGHAICLHALRYQMKFKPPSSKSDHKKNASSDPKTLDSEVEARPDQPPCQVEFSVDFPPWASRLNHNSCGPL</sequence>